<organism evidence="1">
    <name type="scientific">marine sediment metagenome</name>
    <dbReference type="NCBI Taxonomy" id="412755"/>
    <lineage>
        <taxon>unclassified sequences</taxon>
        <taxon>metagenomes</taxon>
        <taxon>ecological metagenomes</taxon>
    </lineage>
</organism>
<sequence>GASAYTSLIIQEPAAGRLYKVFVDEEAKTPIVYIKDAVQALIQLEQKILIVN</sequence>
<name>X1TC54_9ZZZZ</name>
<dbReference type="AlphaFoldDB" id="X1TC54"/>
<evidence type="ECO:0000313" key="1">
    <source>
        <dbReference type="EMBL" id="GAI85165.1"/>
    </source>
</evidence>
<protein>
    <submittedName>
        <fullName evidence="1">Uncharacterized protein</fullName>
    </submittedName>
</protein>
<gene>
    <name evidence="1" type="ORF">S12H4_21725</name>
</gene>
<dbReference type="EMBL" id="BARW01011216">
    <property type="protein sequence ID" value="GAI85165.1"/>
    <property type="molecule type" value="Genomic_DNA"/>
</dbReference>
<proteinExistence type="predicted"/>
<comment type="caution">
    <text evidence="1">The sequence shown here is derived from an EMBL/GenBank/DDBJ whole genome shotgun (WGS) entry which is preliminary data.</text>
</comment>
<reference evidence="1" key="1">
    <citation type="journal article" date="2014" name="Front. Microbiol.">
        <title>High frequency of phylogenetically diverse reductive dehalogenase-homologous genes in deep subseafloor sedimentary metagenomes.</title>
        <authorList>
            <person name="Kawai M."/>
            <person name="Futagami T."/>
            <person name="Toyoda A."/>
            <person name="Takaki Y."/>
            <person name="Nishi S."/>
            <person name="Hori S."/>
            <person name="Arai W."/>
            <person name="Tsubouchi T."/>
            <person name="Morono Y."/>
            <person name="Uchiyama I."/>
            <person name="Ito T."/>
            <person name="Fujiyama A."/>
            <person name="Inagaki F."/>
            <person name="Takami H."/>
        </authorList>
    </citation>
    <scope>NUCLEOTIDE SEQUENCE</scope>
    <source>
        <strain evidence="1">Expedition CK06-06</strain>
    </source>
</reference>
<feature type="non-terminal residue" evidence="1">
    <location>
        <position position="1"/>
    </location>
</feature>
<dbReference type="Gene3D" id="3.40.50.720">
    <property type="entry name" value="NAD(P)-binding Rossmann-like Domain"/>
    <property type="match status" value="1"/>
</dbReference>
<accession>X1TC54</accession>